<feature type="compositionally biased region" description="Polar residues" evidence="8">
    <location>
        <begin position="1475"/>
        <end position="1486"/>
    </location>
</feature>
<dbReference type="Proteomes" id="UP000189701">
    <property type="component" value="Unplaced"/>
</dbReference>
<feature type="region of interest" description="Disordered" evidence="8">
    <location>
        <begin position="1001"/>
        <end position="1037"/>
    </location>
</feature>
<dbReference type="InterPro" id="IPR018289">
    <property type="entry name" value="MULE_transposase_dom"/>
</dbReference>
<feature type="domain" description="SWIM-type" evidence="9">
    <location>
        <begin position="1244"/>
        <end position="1276"/>
    </location>
</feature>
<evidence type="ECO:0000256" key="2">
    <source>
        <dbReference type="ARBA" id="ARBA00022723"/>
    </source>
</evidence>
<evidence type="ECO:0000313" key="10">
    <source>
        <dbReference type="Proteomes" id="UP000189701"/>
    </source>
</evidence>
<feature type="compositionally biased region" description="Basic and acidic residues" evidence="8">
    <location>
        <begin position="1457"/>
        <end position="1466"/>
    </location>
</feature>
<feature type="region of interest" description="Disordered" evidence="8">
    <location>
        <begin position="390"/>
        <end position="489"/>
    </location>
</feature>
<dbReference type="PANTHER" id="PTHR31973:SF197">
    <property type="entry name" value="SWIM-TYPE DOMAIN-CONTAINING PROTEIN"/>
    <property type="match status" value="1"/>
</dbReference>
<feature type="region of interest" description="Disordered" evidence="8">
    <location>
        <begin position="1308"/>
        <end position="1345"/>
    </location>
</feature>
<dbReference type="InterPro" id="IPR046796">
    <property type="entry name" value="Transposase_32_dom"/>
</dbReference>
<dbReference type="Pfam" id="PF03108">
    <property type="entry name" value="DBD_Tnp_Mut"/>
    <property type="match status" value="1"/>
</dbReference>
<dbReference type="eggNOG" id="ENOG502QU1T">
    <property type="taxonomic scope" value="Eukaryota"/>
</dbReference>
<evidence type="ECO:0000256" key="8">
    <source>
        <dbReference type="SAM" id="MobiDB-lite"/>
    </source>
</evidence>
<feature type="domain" description="SWIM-type" evidence="9">
    <location>
        <begin position="927"/>
        <end position="968"/>
    </location>
</feature>
<feature type="compositionally biased region" description="Polar residues" evidence="8">
    <location>
        <begin position="1394"/>
        <end position="1404"/>
    </location>
</feature>
<dbReference type="InterPro" id="IPR007527">
    <property type="entry name" value="Znf_SWIM"/>
</dbReference>
<proteinExistence type="predicted"/>
<dbReference type="InterPro" id="IPR006564">
    <property type="entry name" value="Znf_PMZ"/>
</dbReference>
<dbReference type="GO" id="GO:0006313">
    <property type="term" value="P:DNA transposition"/>
    <property type="evidence" value="ECO:0007669"/>
    <property type="project" value="InterPro"/>
</dbReference>
<accession>A0A1U7XF94</accession>
<gene>
    <name evidence="11" type="primary">LOC104233425</name>
</gene>
<dbReference type="GO" id="GO:0003677">
    <property type="term" value="F:DNA binding"/>
    <property type="evidence" value="ECO:0007669"/>
    <property type="project" value="UniProtKB-KW"/>
</dbReference>
<evidence type="ECO:0000256" key="4">
    <source>
        <dbReference type="ARBA" id="ARBA00022833"/>
    </source>
</evidence>
<feature type="compositionally biased region" description="Acidic residues" evidence="8">
    <location>
        <begin position="239"/>
        <end position="254"/>
    </location>
</feature>
<dbReference type="InterPro" id="IPR001207">
    <property type="entry name" value="Transposase_mutator"/>
</dbReference>
<feature type="region of interest" description="Disordered" evidence="8">
    <location>
        <begin position="1375"/>
        <end position="1486"/>
    </location>
</feature>
<sequence length="1486" mass="168977">MGDVENVNRNIRDEPDDPNVRVVAPLVPEAALYDWDQPTTDNLATAIAVLAIQLDIFFEVPEEANVQLVREFYANLPEHENGVVTVRNTPVNTSRDTIRRVYRLLVFQGEFDPYRTFSSTRALWGTLLDTICVSDGEHLWIKHMITLNSHCLNWEAKCWLTIVNSRLFPSSNTKDVNLPRASAIHCFMSHSDFDVAWLIHEEMFIRSPELTKGHYFPSLITRLCREKIGIGREPVVNVDDSDDDSTDDDDDDAEVAIVPPPPPRVDMAGPSQPRRSTRMTALEQDMAGLRTSVTDLGARVDAVAKRQVKLEKKFLGWLRALGLVEGFYCQKEKDGDFIKVFSDFQLYEFVKDLKHGDILDVYLRHGVSQPEVVEENVGFLCGAKVGGGGNDQFKARATPESNTNTEEPIEPPTEPTHNATEPPIEPPIEPTMNDAEPTHNSSNPTVNAADGDEPLDHNINEDGVQSDVESSESEEDVLPEEDDSDIDDELRSLRAERRSKRQEFRKALANYAIEYKVQIKLRPNEPHRVRAKCKSKRCKWVCYACIDRDSRDFKVKNYYPVHKCDTSNKNKLCTSKFVAKKFKDEITKQPHIRIWEIQELCRDKLGLYVGKTICYRAKLCVLRESMGDWNMEFARLCDYADMIKQTNPGSSCWVRMDSETEPGKNLFVYFYVCFDALKKGWLEGCRRIIGFDGCFLKGACKGELLVAVGKNGNQQMFPIAWAVVDQETKHSWSFFINYLKDDLQLGTGEGLTVMADMQKGFAAALNEVLPNAEFRMCARHIWSNWHKKWKGEERRKQFWRCSKSSYEVKFKEELEKMDKLGKDICRDLLYYPKKSWVRAYFEVHSKCDVVENNMCETFNSWILASRHKSIITMLEEIRRKIMTRQVDMLKYADTWISDISPMARLLLEDSKELARKCIVLWNVDVGFEIGEGLHKHVVNLIDKVCTCRAWQLRGIPCQHVVLAYYHINEEPEQAVEHWYKRDTFLKAYKYFIQPMTNMKMWPETNNPKIEPPKPKPMPGRPQRNRRKGKDEPKKKYGKLSKCGVKMTCSKCHQQGHNKRYCKAENWMPSQQGSQSSQGASQPDAAGSSSQPTNSVCFDTTRVRRVNEARSSSQPTPSSTDSSRPARRGLGSQLPPKGKATTSQKRGRGASKEDAEKGAQKRSKNVGFGIYTAASGTQILKPGTSSQRVMVSGSTYTSAAPTGIDLGFKARGLRWKGQDAVTTSQLQQMKNADVGFEIGEEMHKHVVNLTDKVCTCRAWQLRGIPCQHAVLAYYHINEEPEQAVEHWYKRDTFLKAYKYFIQPMTNMKMWPETNNPKIEPPKPKPMPGRPQRNKRKGEDEPKKKYGKLSKCGVKMTCSKCRQQGHNKRYCKAENWMPSQQGSQSSQGASQPDAVGSSNQPTNSVCFDTIRVRRVNEARSSSQPTPSSTDSSRLARRGLGSQLPPKGKATTSQKRGRGASKEDAEKGAQKGPKMLDLTSTQLQVELKY</sequence>
<dbReference type="PROSITE" id="PS50966">
    <property type="entry name" value="ZF_SWIM"/>
    <property type="match status" value="2"/>
</dbReference>
<reference evidence="10" key="1">
    <citation type="journal article" date="2013" name="Genome Biol.">
        <title>Reference genomes and transcriptomes of Nicotiana sylvestris and Nicotiana tomentosiformis.</title>
        <authorList>
            <person name="Sierro N."/>
            <person name="Battey J.N."/>
            <person name="Ouadi S."/>
            <person name="Bovet L."/>
            <person name="Goepfert S."/>
            <person name="Bakaher N."/>
            <person name="Peitsch M.C."/>
            <person name="Ivanov N.V."/>
        </authorList>
    </citation>
    <scope>NUCLEOTIDE SEQUENCE [LARGE SCALE GENOMIC DNA]</scope>
</reference>
<evidence type="ECO:0000256" key="5">
    <source>
        <dbReference type="ARBA" id="ARBA00023125"/>
    </source>
</evidence>
<reference evidence="11" key="2">
    <citation type="submission" date="2025-08" db="UniProtKB">
        <authorList>
            <consortium name="RefSeq"/>
        </authorList>
    </citation>
    <scope>IDENTIFICATION</scope>
    <source>
        <tissue evidence="11">Leaf</tissue>
    </source>
</reference>
<keyword evidence="5" id="KW-0238">DNA-binding</keyword>
<dbReference type="Pfam" id="PF10551">
    <property type="entry name" value="MULE"/>
    <property type="match status" value="1"/>
</dbReference>
<dbReference type="PANTHER" id="PTHR31973">
    <property type="entry name" value="POLYPROTEIN, PUTATIVE-RELATED"/>
    <property type="match status" value="1"/>
</dbReference>
<organism evidence="10 11">
    <name type="scientific">Nicotiana sylvestris</name>
    <name type="common">Wood tobacco</name>
    <name type="synonym">South American tobacco</name>
    <dbReference type="NCBI Taxonomy" id="4096"/>
    <lineage>
        <taxon>Eukaryota</taxon>
        <taxon>Viridiplantae</taxon>
        <taxon>Streptophyta</taxon>
        <taxon>Embryophyta</taxon>
        <taxon>Tracheophyta</taxon>
        <taxon>Spermatophyta</taxon>
        <taxon>Magnoliopsida</taxon>
        <taxon>eudicotyledons</taxon>
        <taxon>Gunneridae</taxon>
        <taxon>Pentapetalae</taxon>
        <taxon>asterids</taxon>
        <taxon>lamiids</taxon>
        <taxon>Solanales</taxon>
        <taxon>Solanaceae</taxon>
        <taxon>Nicotianoideae</taxon>
        <taxon>Nicotianeae</taxon>
        <taxon>Nicotiana</taxon>
    </lineage>
</organism>
<evidence type="ECO:0000313" key="11">
    <source>
        <dbReference type="RefSeq" id="XP_009785125.1"/>
    </source>
</evidence>
<feature type="region of interest" description="Disordered" evidence="8">
    <location>
        <begin position="1067"/>
        <end position="1161"/>
    </location>
</feature>
<dbReference type="SMART" id="SM00575">
    <property type="entry name" value="ZnF_PMZ"/>
    <property type="match status" value="2"/>
</dbReference>
<dbReference type="GO" id="GO:0004803">
    <property type="term" value="F:transposase activity"/>
    <property type="evidence" value="ECO:0007669"/>
    <property type="project" value="InterPro"/>
</dbReference>
<dbReference type="SMART" id="SM00343">
    <property type="entry name" value="ZnF_C2HC"/>
    <property type="match status" value="2"/>
</dbReference>
<keyword evidence="10" id="KW-1185">Reference proteome</keyword>
<feature type="compositionally biased region" description="Low complexity" evidence="8">
    <location>
        <begin position="1068"/>
        <end position="1091"/>
    </location>
</feature>
<feature type="compositionally biased region" description="Basic and acidic residues" evidence="8">
    <location>
        <begin position="1149"/>
        <end position="1158"/>
    </location>
</feature>
<feature type="compositionally biased region" description="Low complexity" evidence="8">
    <location>
        <begin position="1418"/>
        <end position="1430"/>
    </location>
</feature>
<dbReference type="PROSITE" id="PS01007">
    <property type="entry name" value="TRANSPOSASE_MUTATOR"/>
    <property type="match status" value="1"/>
</dbReference>
<keyword evidence="3 7" id="KW-0863">Zinc-finger</keyword>
<feature type="region of interest" description="Disordered" evidence="8">
    <location>
        <begin position="235"/>
        <end position="278"/>
    </location>
</feature>
<name>A0A1U7XF94_NICSY</name>
<feature type="compositionally biased region" description="Low complexity" evidence="8">
    <location>
        <begin position="1377"/>
        <end position="1389"/>
    </location>
</feature>
<evidence type="ECO:0000256" key="6">
    <source>
        <dbReference type="ARBA" id="ARBA00023172"/>
    </source>
</evidence>
<feature type="compositionally biased region" description="Acidic residues" evidence="8">
    <location>
        <begin position="469"/>
        <end position="488"/>
    </location>
</feature>
<evidence type="ECO:0000259" key="9">
    <source>
        <dbReference type="PROSITE" id="PS50966"/>
    </source>
</evidence>
<keyword evidence="6" id="KW-0233">DNA recombination</keyword>
<dbReference type="RefSeq" id="XP_009785125.1">
    <property type="nucleotide sequence ID" value="XM_009786823.1"/>
</dbReference>
<dbReference type="GO" id="GO:0008270">
    <property type="term" value="F:zinc ion binding"/>
    <property type="evidence" value="ECO:0007669"/>
    <property type="project" value="UniProtKB-KW"/>
</dbReference>
<evidence type="ECO:0000256" key="1">
    <source>
        <dbReference type="ARBA" id="ARBA00022578"/>
    </source>
</evidence>
<dbReference type="InterPro" id="IPR001878">
    <property type="entry name" value="Znf_CCHC"/>
</dbReference>
<keyword evidence="1" id="KW-0815">Transposition</keyword>
<evidence type="ECO:0000256" key="3">
    <source>
        <dbReference type="ARBA" id="ARBA00022771"/>
    </source>
</evidence>
<dbReference type="Pfam" id="PF20167">
    <property type="entry name" value="Transposase_32"/>
    <property type="match status" value="1"/>
</dbReference>
<keyword evidence="2" id="KW-0479">Metal-binding</keyword>
<keyword evidence="4" id="KW-0862">Zinc</keyword>
<protein>
    <submittedName>
        <fullName evidence="11">Uncharacterized protein LOC104233425</fullName>
    </submittedName>
</protein>
<dbReference type="Pfam" id="PF04434">
    <property type="entry name" value="SWIM"/>
    <property type="match status" value="2"/>
</dbReference>
<dbReference type="InterPro" id="IPR004332">
    <property type="entry name" value="Transposase_MuDR"/>
</dbReference>
<feature type="compositionally biased region" description="Low complexity" evidence="8">
    <location>
        <begin position="1108"/>
        <end position="1122"/>
    </location>
</feature>
<evidence type="ECO:0000256" key="7">
    <source>
        <dbReference type="PROSITE-ProRule" id="PRU00325"/>
    </source>
</evidence>